<dbReference type="RefSeq" id="WP_109654374.1">
    <property type="nucleotide sequence ID" value="NZ_CAJQNU010000099.1"/>
</dbReference>
<dbReference type="EMBL" id="QGGQ01000013">
    <property type="protein sequence ID" value="PWK21215.1"/>
    <property type="molecule type" value="Genomic_DNA"/>
</dbReference>
<dbReference type="InterPro" id="IPR015987">
    <property type="entry name" value="UCP022704"/>
</dbReference>
<dbReference type="EMBL" id="JACWLN010000012">
    <property type="protein sequence ID" value="MBD1262587.1"/>
    <property type="molecule type" value="Genomic_DNA"/>
</dbReference>
<dbReference type="Proteomes" id="UP000651837">
    <property type="component" value="Unassembled WGS sequence"/>
</dbReference>
<protein>
    <submittedName>
        <fullName evidence="1">DUF1349 domain-containing protein</fullName>
    </submittedName>
</protein>
<organism evidence="2 3">
    <name type="scientific">Maribacter polysiphoniae</name>
    <dbReference type="NCBI Taxonomy" id="429344"/>
    <lineage>
        <taxon>Bacteria</taxon>
        <taxon>Pseudomonadati</taxon>
        <taxon>Bacteroidota</taxon>
        <taxon>Flavobacteriia</taxon>
        <taxon>Flavobacteriales</taxon>
        <taxon>Flavobacteriaceae</taxon>
        <taxon>Maribacter</taxon>
    </lineage>
</organism>
<dbReference type="SUPFAM" id="SSF49899">
    <property type="entry name" value="Concanavalin A-like lectins/glucanases"/>
    <property type="match status" value="1"/>
</dbReference>
<dbReference type="PIRSF" id="PIRSF022704">
    <property type="entry name" value="UCP022704"/>
    <property type="match status" value="1"/>
</dbReference>
<dbReference type="PANTHER" id="PTHR35332">
    <property type="entry name" value="REGULATION OF ENOLASE PROTEIN 1"/>
    <property type="match status" value="1"/>
</dbReference>
<reference evidence="1 4" key="2">
    <citation type="submission" date="2020-07" db="EMBL/GenBank/DDBJ databases">
        <title>The draft genome sequence of Maribacter polysiphoniae KCTC 22021.</title>
        <authorList>
            <person name="Mu L."/>
        </authorList>
    </citation>
    <scope>NUCLEOTIDE SEQUENCE [LARGE SCALE GENOMIC DNA]</scope>
    <source>
        <strain evidence="1 4">KCTC 22021</strain>
    </source>
</reference>
<evidence type="ECO:0000313" key="4">
    <source>
        <dbReference type="Proteomes" id="UP000651837"/>
    </source>
</evidence>
<evidence type="ECO:0000313" key="2">
    <source>
        <dbReference type="EMBL" id="PWK21215.1"/>
    </source>
</evidence>
<reference evidence="2 3" key="1">
    <citation type="submission" date="2018-05" db="EMBL/GenBank/DDBJ databases">
        <title>Genomic Encyclopedia of Archaeal and Bacterial Type Strains, Phase II (KMG-II): from individual species to whole genera.</title>
        <authorList>
            <person name="Goeker M."/>
        </authorList>
    </citation>
    <scope>NUCLEOTIDE SEQUENCE [LARGE SCALE GENOMIC DNA]</scope>
    <source>
        <strain evidence="2 3">DSM 23514</strain>
    </source>
</reference>
<dbReference type="GO" id="GO:0005975">
    <property type="term" value="P:carbohydrate metabolic process"/>
    <property type="evidence" value="ECO:0007669"/>
    <property type="project" value="UniProtKB-ARBA"/>
</dbReference>
<dbReference type="Gene3D" id="2.60.120.200">
    <property type="match status" value="1"/>
</dbReference>
<dbReference type="Pfam" id="PF07081">
    <property type="entry name" value="DUF1349"/>
    <property type="match status" value="1"/>
</dbReference>
<comment type="caution">
    <text evidence="2">The sequence shown here is derived from an EMBL/GenBank/DDBJ whole genome shotgun (WGS) entry which is preliminary data.</text>
</comment>
<dbReference type="Proteomes" id="UP000245667">
    <property type="component" value="Unassembled WGS sequence"/>
</dbReference>
<keyword evidence="4" id="KW-1185">Reference proteome</keyword>
<accession>A0A316DTA4</accession>
<name>A0A316DTA4_9FLAO</name>
<dbReference type="InterPro" id="IPR009784">
    <property type="entry name" value="DUF1349"/>
</dbReference>
<dbReference type="OrthoDB" id="9814707at2"/>
<sequence length="196" mass="22797">MKKFQWFNEPDQWEMINDSSLSMFVTPYTDYWRKAHYGFTVDDGPFCYLNVGGEFEANVKITGEYQSRFDQMGLMVRKDEKNWVKTGVEFVDGIINLSAVVTRKKSDWSVVALPENPKSIWLKLKRIGDAIEIMYSLDNQDFTMMRLAYFPKNTPVMVGLTAASPDGDGFKALFEDFEVIHLPDSERKKWLKNNME</sequence>
<gene>
    <name evidence="1" type="ORF">HZY62_18460</name>
    <name evidence="2" type="ORF">LX92_04016</name>
</gene>
<dbReference type="InterPro" id="IPR013320">
    <property type="entry name" value="ConA-like_dom_sf"/>
</dbReference>
<evidence type="ECO:0000313" key="1">
    <source>
        <dbReference type="EMBL" id="MBD1262587.1"/>
    </source>
</evidence>
<dbReference type="GO" id="GO:0004553">
    <property type="term" value="F:hydrolase activity, hydrolyzing O-glycosyl compounds"/>
    <property type="evidence" value="ECO:0007669"/>
    <property type="project" value="UniProtKB-ARBA"/>
</dbReference>
<dbReference type="AlphaFoldDB" id="A0A316DTA4"/>
<dbReference type="PANTHER" id="PTHR35332:SF2">
    <property type="entry name" value="REGULATION OF ENOLASE PROTEIN 1"/>
    <property type="match status" value="1"/>
</dbReference>
<proteinExistence type="predicted"/>
<evidence type="ECO:0000313" key="3">
    <source>
        <dbReference type="Proteomes" id="UP000245667"/>
    </source>
</evidence>